<evidence type="ECO:0000259" key="1">
    <source>
        <dbReference type="Pfam" id="PF14588"/>
    </source>
</evidence>
<reference evidence="3" key="1">
    <citation type="submission" date="2019-01" db="EMBL/GenBank/DDBJ databases">
        <title>Cytophagaceae bacterium strain CAR-16.</title>
        <authorList>
            <person name="Chen W.-M."/>
        </authorList>
    </citation>
    <scope>NUCLEOTIDE SEQUENCE [LARGE SCALE GENOMIC DNA]</scope>
    <source>
        <strain evidence="3">CHR27</strain>
    </source>
</reference>
<dbReference type="AlphaFoldDB" id="A0A4Q1KCZ8"/>
<dbReference type="Pfam" id="PF14588">
    <property type="entry name" value="YjgF_endoribonc"/>
    <property type="match status" value="1"/>
</dbReference>
<dbReference type="PANTHER" id="PTHR43760">
    <property type="entry name" value="ENDORIBONUCLEASE-RELATED"/>
    <property type="match status" value="1"/>
</dbReference>
<dbReference type="PANTHER" id="PTHR43760:SF1">
    <property type="entry name" value="ENDORIBONUCLEASE L-PSP_CHORISMATE MUTASE-LIKE DOMAIN-CONTAINING PROTEIN"/>
    <property type="match status" value="1"/>
</dbReference>
<protein>
    <submittedName>
        <fullName evidence="2">RidA family protein</fullName>
    </submittedName>
</protein>
<dbReference type="EMBL" id="SBKP01000022">
    <property type="protein sequence ID" value="RXR25209.1"/>
    <property type="molecule type" value="Genomic_DNA"/>
</dbReference>
<sequence>MSSQIQQRLIALGIELPAMQPTVANYVPATFHRGVLTLSGQLPRTASGLVKGKVGGDMTVEQGVEAARLCGIALLAAAKVALDGDLDRIESCLTLGGFVNAVDDFEAHPQVINGASDLIVDVLGDCGRHARVALGVASLPLGAAVEVSASFAVRD</sequence>
<accession>A0A4Q1KCZ8</accession>
<dbReference type="InterPro" id="IPR013813">
    <property type="entry name" value="Endoribo_LPSP/chorism_mut-like"/>
</dbReference>
<dbReference type="RefSeq" id="WP_129405248.1">
    <property type="nucleotide sequence ID" value="NZ_SBKP01000022.1"/>
</dbReference>
<dbReference type="Gene3D" id="3.30.1330.40">
    <property type="entry name" value="RutC-like"/>
    <property type="match status" value="1"/>
</dbReference>
<comment type="caution">
    <text evidence="2">The sequence shown here is derived from an EMBL/GenBank/DDBJ whole genome shotgun (WGS) entry which is preliminary data.</text>
</comment>
<gene>
    <name evidence="2" type="ORF">EQG66_14475</name>
</gene>
<dbReference type="OrthoDB" id="9806350at2"/>
<organism evidence="2 3">
    <name type="scientific">Sphingobium fluviale</name>
    <dbReference type="NCBI Taxonomy" id="2506423"/>
    <lineage>
        <taxon>Bacteria</taxon>
        <taxon>Pseudomonadati</taxon>
        <taxon>Pseudomonadota</taxon>
        <taxon>Alphaproteobacteria</taxon>
        <taxon>Sphingomonadales</taxon>
        <taxon>Sphingomonadaceae</taxon>
        <taxon>Sphingobium</taxon>
    </lineage>
</organism>
<dbReference type="CDD" id="cd02199">
    <property type="entry name" value="YjgF_YER057c_UK114_like_1"/>
    <property type="match status" value="1"/>
</dbReference>
<keyword evidence="3" id="KW-1185">Reference proteome</keyword>
<dbReference type="SUPFAM" id="SSF55298">
    <property type="entry name" value="YjgF-like"/>
    <property type="match status" value="1"/>
</dbReference>
<feature type="domain" description="Endoribonuclease L-PSP/chorismate mutase-like" evidence="1">
    <location>
        <begin position="7"/>
        <end position="143"/>
    </location>
</feature>
<dbReference type="InterPro" id="IPR035959">
    <property type="entry name" value="RutC-like_sf"/>
</dbReference>
<dbReference type="Proteomes" id="UP000290958">
    <property type="component" value="Unassembled WGS sequence"/>
</dbReference>
<evidence type="ECO:0000313" key="2">
    <source>
        <dbReference type="EMBL" id="RXR25209.1"/>
    </source>
</evidence>
<name>A0A4Q1KCZ8_9SPHN</name>
<proteinExistence type="predicted"/>
<evidence type="ECO:0000313" key="3">
    <source>
        <dbReference type="Proteomes" id="UP000290958"/>
    </source>
</evidence>